<sequence>MDIRDLLVRHEKLVHLNEGSSNKDGSRPRKPSSGGMAPAPTETRVDTEMLGMQHHQHGQQQQQHHLQQKPRPVHSQYQAAPVQPPVVSSLPPDTRLATRAPACNLDLLSDAATHLASGGEVNNIQAAMMQGLAQQPVDLAPVKGYHGTMSYAERPRDQDPGVLAPGYAAQPPPPAFDDYNLFLDDFATTSSHFLPPSLETDQGFGLWSRPAGAELGRGLSKPPSAFPSRLPSLQPDLRDPSGEASRMHEDGFRGPIWRISAADHTVIRSRLDEFSSALPNDFVFPSRHTSNRFFEGYISGFHENLPFLHLPTLSPTDLSPELLLAILAVGAQYRFETNRGHALWYAAKAVALEQIRRRHSHEVHGLLPTPAAYSPHSTRPSPSSGFRHSFPSVHQDRPMTQDTHREPYSPNTPQSRLETIQALLLLFAVGLWGAKAILHEALSLQSLLALLLREEGLVAEANQQTTDWETWVRLEASTRTKLVAYCFFNLCSIAYNTPPLLLTSEVHLYLPNPSRLWRAENAWQWQEARQACANMDISLHEAFARLLSRPSQPLPTPLTSLGNYILIHALIQHIFLLKQTSFSMMSPFGVQRGLKMEDVEDINQALRAWSLGFEQHRQLQASEMAAQGAGEGYSEGAVAFNSTALHRLAYIRLHTDLSPSRSLETRDHVMIAQAFSDAPLLVRSARLCRAVVQAIHALSMLVKMGVNYVAKTKSLEWSMQHSLCNLECAVLLSKWLLTLSAIGPAEPPPSTEERNLLEMVRRMLDETEFAVPIDPSLAGSSGAHGHGHHPSRSVDLSATDPIKLRRLACAVIRLWAETFKGAHIFESVRIIAAGLEGYADMMEKPRDRTPLGRMVANQGLG</sequence>
<comment type="caution">
    <text evidence="9">The sequence shown here is derived from an EMBL/GenBank/DDBJ whole genome shotgun (WGS) entry which is preliminary data.</text>
</comment>
<dbReference type="GO" id="GO:0000978">
    <property type="term" value="F:RNA polymerase II cis-regulatory region sequence-specific DNA binding"/>
    <property type="evidence" value="ECO:0007669"/>
    <property type="project" value="InterPro"/>
</dbReference>
<evidence type="ECO:0000256" key="1">
    <source>
        <dbReference type="ARBA" id="ARBA00004123"/>
    </source>
</evidence>
<feature type="region of interest" description="Disordered" evidence="7">
    <location>
        <begin position="14"/>
        <end position="84"/>
    </location>
</feature>
<feature type="compositionally biased region" description="Low complexity" evidence="7">
    <location>
        <begin position="75"/>
        <end position="84"/>
    </location>
</feature>
<feature type="compositionally biased region" description="Polar residues" evidence="7">
    <location>
        <begin position="375"/>
        <end position="386"/>
    </location>
</feature>
<dbReference type="RefSeq" id="XP_062650623.1">
    <property type="nucleotide sequence ID" value="XM_062795998.1"/>
</dbReference>
<evidence type="ECO:0000256" key="4">
    <source>
        <dbReference type="ARBA" id="ARBA00022771"/>
    </source>
</evidence>
<feature type="region of interest" description="Disordered" evidence="7">
    <location>
        <begin position="217"/>
        <end position="246"/>
    </location>
</feature>
<dbReference type="PANTHER" id="PTHR40626">
    <property type="entry name" value="MIP31509P"/>
    <property type="match status" value="1"/>
</dbReference>
<evidence type="ECO:0000313" key="9">
    <source>
        <dbReference type="EMBL" id="KAK4126852.1"/>
    </source>
</evidence>
<dbReference type="Pfam" id="PF04082">
    <property type="entry name" value="Fungal_trans"/>
    <property type="match status" value="1"/>
</dbReference>
<keyword evidence="10" id="KW-1185">Reference proteome</keyword>
<keyword evidence="6" id="KW-0539">Nucleus</keyword>
<name>A0AAN6U5P3_9PEZI</name>
<keyword evidence="4" id="KW-0863">Zinc-finger</keyword>
<dbReference type="InterPro" id="IPR051059">
    <property type="entry name" value="VerF-like"/>
</dbReference>
<feature type="compositionally biased region" description="Low complexity" evidence="7">
    <location>
        <begin position="49"/>
        <end position="65"/>
    </location>
</feature>
<evidence type="ECO:0000256" key="3">
    <source>
        <dbReference type="ARBA" id="ARBA00022737"/>
    </source>
</evidence>
<comment type="subcellular location">
    <subcellularLocation>
        <location evidence="1">Nucleus</location>
    </subcellularLocation>
</comment>
<feature type="domain" description="Xylanolytic transcriptional activator regulatory" evidence="8">
    <location>
        <begin position="297"/>
        <end position="609"/>
    </location>
</feature>
<keyword evidence="3" id="KW-0677">Repeat</keyword>
<gene>
    <name evidence="9" type="ORF">N657DRAFT_677572</name>
</gene>
<evidence type="ECO:0000256" key="7">
    <source>
        <dbReference type="SAM" id="MobiDB-lite"/>
    </source>
</evidence>
<evidence type="ECO:0000256" key="6">
    <source>
        <dbReference type="ARBA" id="ARBA00023242"/>
    </source>
</evidence>
<dbReference type="GO" id="GO:0000981">
    <property type="term" value="F:DNA-binding transcription factor activity, RNA polymerase II-specific"/>
    <property type="evidence" value="ECO:0007669"/>
    <property type="project" value="InterPro"/>
</dbReference>
<evidence type="ECO:0000256" key="5">
    <source>
        <dbReference type="ARBA" id="ARBA00022833"/>
    </source>
</evidence>
<evidence type="ECO:0000256" key="2">
    <source>
        <dbReference type="ARBA" id="ARBA00022723"/>
    </source>
</evidence>
<evidence type="ECO:0000313" key="10">
    <source>
        <dbReference type="Proteomes" id="UP001302602"/>
    </source>
</evidence>
<reference evidence="9" key="2">
    <citation type="submission" date="2023-05" db="EMBL/GenBank/DDBJ databases">
        <authorList>
            <consortium name="Lawrence Berkeley National Laboratory"/>
            <person name="Steindorff A."/>
            <person name="Hensen N."/>
            <person name="Bonometti L."/>
            <person name="Westerberg I."/>
            <person name="Brannstrom I.O."/>
            <person name="Guillou S."/>
            <person name="Cros-Aarteil S."/>
            <person name="Calhoun S."/>
            <person name="Haridas S."/>
            <person name="Kuo A."/>
            <person name="Mondo S."/>
            <person name="Pangilinan J."/>
            <person name="Riley R."/>
            <person name="Labutti K."/>
            <person name="Andreopoulos B."/>
            <person name="Lipzen A."/>
            <person name="Chen C."/>
            <person name="Yanf M."/>
            <person name="Daum C."/>
            <person name="Ng V."/>
            <person name="Clum A."/>
            <person name="Ohm R."/>
            <person name="Martin F."/>
            <person name="Silar P."/>
            <person name="Natvig D."/>
            <person name="Lalanne C."/>
            <person name="Gautier V."/>
            <person name="Ament-Velasquez S.L."/>
            <person name="Kruys A."/>
            <person name="Hutchinson M.I."/>
            <person name="Powell A.J."/>
            <person name="Barry K."/>
            <person name="Miller A.N."/>
            <person name="Grigoriev I.V."/>
            <person name="Debuchy R."/>
            <person name="Gladieux P."/>
            <person name="Thoren M.H."/>
            <person name="Johannesson H."/>
        </authorList>
    </citation>
    <scope>NUCLEOTIDE SEQUENCE</scope>
    <source>
        <strain evidence="9">CBS 731.68</strain>
    </source>
</reference>
<dbReference type="GO" id="GO:0006351">
    <property type="term" value="P:DNA-templated transcription"/>
    <property type="evidence" value="ECO:0007669"/>
    <property type="project" value="InterPro"/>
</dbReference>
<protein>
    <recommendedName>
        <fullName evidence="8">Xylanolytic transcriptional activator regulatory domain-containing protein</fullName>
    </recommendedName>
</protein>
<dbReference type="Proteomes" id="UP001302602">
    <property type="component" value="Unassembled WGS sequence"/>
</dbReference>
<keyword evidence="2" id="KW-0479">Metal-binding</keyword>
<keyword evidence="5" id="KW-0862">Zinc</keyword>
<dbReference type="GO" id="GO:0005634">
    <property type="term" value="C:nucleus"/>
    <property type="evidence" value="ECO:0007669"/>
    <property type="project" value="UniProtKB-SubCell"/>
</dbReference>
<evidence type="ECO:0000259" key="8">
    <source>
        <dbReference type="Pfam" id="PF04082"/>
    </source>
</evidence>
<feature type="compositionally biased region" description="Basic and acidic residues" evidence="7">
    <location>
        <begin position="236"/>
        <end position="246"/>
    </location>
</feature>
<dbReference type="GeneID" id="87832766"/>
<dbReference type="PANTHER" id="PTHR40626:SF10">
    <property type="entry name" value="C2H2-TYPE DOMAIN-CONTAINING PROTEIN"/>
    <property type="match status" value="1"/>
</dbReference>
<dbReference type="GO" id="GO:0008270">
    <property type="term" value="F:zinc ion binding"/>
    <property type="evidence" value="ECO:0007669"/>
    <property type="project" value="UniProtKB-KW"/>
</dbReference>
<feature type="compositionally biased region" description="Basic and acidic residues" evidence="7">
    <location>
        <begin position="394"/>
        <end position="407"/>
    </location>
</feature>
<reference evidence="9" key="1">
    <citation type="journal article" date="2023" name="Mol. Phylogenet. Evol.">
        <title>Genome-scale phylogeny and comparative genomics of the fungal order Sordariales.</title>
        <authorList>
            <person name="Hensen N."/>
            <person name="Bonometti L."/>
            <person name="Westerberg I."/>
            <person name="Brannstrom I.O."/>
            <person name="Guillou S."/>
            <person name="Cros-Aarteil S."/>
            <person name="Calhoun S."/>
            <person name="Haridas S."/>
            <person name="Kuo A."/>
            <person name="Mondo S."/>
            <person name="Pangilinan J."/>
            <person name="Riley R."/>
            <person name="LaButti K."/>
            <person name="Andreopoulos B."/>
            <person name="Lipzen A."/>
            <person name="Chen C."/>
            <person name="Yan M."/>
            <person name="Daum C."/>
            <person name="Ng V."/>
            <person name="Clum A."/>
            <person name="Steindorff A."/>
            <person name="Ohm R.A."/>
            <person name="Martin F."/>
            <person name="Silar P."/>
            <person name="Natvig D.O."/>
            <person name="Lalanne C."/>
            <person name="Gautier V."/>
            <person name="Ament-Velasquez S.L."/>
            <person name="Kruys A."/>
            <person name="Hutchinson M.I."/>
            <person name="Powell A.J."/>
            <person name="Barry K."/>
            <person name="Miller A.N."/>
            <person name="Grigoriev I.V."/>
            <person name="Debuchy R."/>
            <person name="Gladieux P."/>
            <person name="Hiltunen Thoren M."/>
            <person name="Johannesson H."/>
        </authorList>
    </citation>
    <scope>NUCLEOTIDE SEQUENCE</scope>
    <source>
        <strain evidence="9">CBS 731.68</strain>
    </source>
</reference>
<dbReference type="InterPro" id="IPR007219">
    <property type="entry name" value="XnlR_reg_dom"/>
</dbReference>
<feature type="region of interest" description="Disordered" evidence="7">
    <location>
        <begin position="367"/>
        <end position="413"/>
    </location>
</feature>
<dbReference type="GO" id="GO:0000785">
    <property type="term" value="C:chromatin"/>
    <property type="evidence" value="ECO:0007669"/>
    <property type="project" value="TreeGrafter"/>
</dbReference>
<proteinExistence type="predicted"/>
<dbReference type="AlphaFoldDB" id="A0AAN6U5P3"/>
<organism evidence="9 10">
    <name type="scientific">Parathielavia appendiculata</name>
    <dbReference type="NCBI Taxonomy" id="2587402"/>
    <lineage>
        <taxon>Eukaryota</taxon>
        <taxon>Fungi</taxon>
        <taxon>Dikarya</taxon>
        <taxon>Ascomycota</taxon>
        <taxon>Pezizomycotina</taxon>
        <taxon>Sordariomycetes</taxon>
        <taxon>Sordariomycetidae</taxon>
        <taxon>Sordariales</taxon>
        <taxon>Chaetomiaceae</taxon>
        <taxon>Parathielavia</taxon>
    </lineage>
</organism>
<accession>A0AAN6U5P3</accession>
<dbReference type="EMBL" id="MU853224">
    <property type="protein sequence ID" value="KAK4126852.1"/>
    <property type="molecule type" value="Genomic_DNA"/>
</dbReference>